<comment type="caution">
    <text evidence="3">The sequence shown here is derived from an EMBL/GenBank/DDBJ whole genome shotgun (WGS) entry which is preliminary data.</text>
</comment>
<dbReference type="PANTHER" id="PTHR35585:SF1">
    <property type="entry name" value="HHE DOMAIN PROTEIN (AFU_ORTHOLOGUE AFUA_4G00730)"/>
    <property type="match status" value="1"/>
</dbReference>
<dbReference type="AlphaFoldDB" id="A0A495VZA0"/>
<dbReference type="CDD" id="cd12108">
    <property type="entry name" value="Hr-like"/>
    <property type="match status" value="1"/>
</dbReference>
<accession>A0A495VZA0</accession>
<evidence type="ECO:0000259" key="2">
    <source>
        <dbReference type="Pfam" id="PF01814"/>
    </source>
</evidence>
<dbReference type="InterPro" id="IPR012312">
    <property type="entry name" value="Hemerythrin-like"/>
</dbReference>
<organism evidence="3 4">
    <name type="scientific">Saccharothrix australiensis</name>
    <dbReference type="NCBI Taxonomy" id="2072"/>
    <lineage>
        <taxon>Bacteria</taxon>
        <taxon>Bacillati</taxon>
        <taxon>Actinomycetota</taxon>
        <taxon>Actinomycetes</taxon>
        <taxon>Pseudonocardiales</taxon>
        <taxon>Pseudonocardiaceae</taxon>
        <taxon>Saccharothrix</taxon>
    </lineage>
</organism>
<proteinExistence type="predicted"/>
<feature type="domain" description="Hemerythrin-like" evidence="2">
    <location>
        <begin position="4"/>
        <end position="116"/>
    </location>
</feature>
<evidence type="ECO:0000313" key="3">
    <source>
        <dbReference type="EMBL" id="RKT54067.1"/>
    </source>
</evidence>
<keyword evidence="4" id="KW-1185">Reference proteome</keyword>
<dbReference type="Proteomes" id="UP000282084">
    <property type="component" value="Unassembled WGS sequence"/>
</dbReference>
<dbReference type="EMBL" id="RBXO01000001">
    <property type="protein sequence ID" value="RKT54067.1"/>
    <property type="molecule type" value="Genomic_DNA"/>
</dbReference>
<dbReference type="PANTHER" id="PTHR35585">
    <property type="entry name" value="HHE DOMAIN PROTEIN (AFU_ORTHOLOGUE AFUA_4G00730)"/>
    <property type="match status" value="1"/>
</dbReference>
<feature type="region of interest" description="Disordered" evidence="1">
    <location>
        <begin position="162"/>
        <end position="181"/>
    </location>
</feature>
<dbReference type="OrthoDB" id="5183396at2"/>
<name>A0A495VZA0_9PSEU</name>
<protein>
    <submittedName>
        <fullName evidence="3">Hemerythrin HHE cation binding domain-containing protein</fullName>
    </submittedName>
</protein>
<dbReference type="RefSeq" id="WP_121005243.1">
    <property type="nucleotide sequence ID" value="NZ_RBXO01000001.1"/>
</dbReference>
<reference evidence="3 4" key="1">
    <citation type="submission" date="2018-10" db="EMBL/GenBank/DDBJ databases">
        <title>Sequencing the genomes of 1000 actinobacteria strains.</title>
        <authorList>
            <person name="Klenk H.-P."/>
        </authorList>
    </citation>
    <scope>NUCLEOTIDE SEQUENCE [LARGE SCALE GENOMIC DNA]</scope>
    <source>
        <strain evidence="3 4">DSM 43800</strain>
    </source>
</reference>
<gene>
    <name evidence="3" type="ORF">C8E97_2656</name>
</gene>
<dbReference type="Gene3D" id="1.20.120.520">
    <property type="entry name" value="nmb1532 protein domain like"/>
    <property type="match status" value="1"/>
</dbReference>
<evidence type="ECO:0000313" key="4">
    <source>
        <dbReference type="Proteomes" id="UP000282084"/>
    </source>
</evidence>
<dbReference type="Pfam" id="PF01814">
    <property type="entry name" value="Hemerythrin"/>
    <property type="match status" value="1"/>
</dbReference>
<sequence length="181" mass="20237">MPDVVDLIMADHREVERLFDELKNHPEKRPLLVPVLSAVLTAHSRAEEDSVYPVARDEADEADEVAHSQEEHVEAEELLAKLIDTDPASPEFDRVLEELVEDVTHHVEEEEAKVLPGMRSRLADSRRQELGKAFAESRARHFGELPGQATRDELLAQARNAGLSGASGLSKEQLRQQLHSS</sequence>
<evidence type="ECO:0000256" key="1">
    <source>
        <dbReference type="SAM" id="MobiDB-lite"/>
    </source>
</evidence>